<evidence type="ECO:0008006" key="4">
    <source>
        <dbReference type="Google" id="ProtNLM"/>
    </source>
</evidence>
<feature type="region of interest" description="Disordered" evidence="1">
    <location>
        <begin position="86"/>
        <end position="216"/>
    </location>
</feature>
<dbReference type="InterPro" id="IPR036910">
    <property type="entry name" value="HMG_box_dom_sf"/>
</dbReference>
<dbReference type="GO" id="GO:0005634">
    <property type="term" value="C:nucleus"/>
    <property type="evidence" value="ECO:0007669"/>
    <property type="project" value="UniProtKB-ARBA"/>
</dbReference>
<accession>A0A653BTG5</accession>
<name>A0A653BTG5_CALMS</name>
<dbReference type="CDD" id="cd00084">
    <property type="entry name" value="HMG-box_SF"/>
    <property type="match status" value="1"/>
</dbReference>
<organism evidence="2 3">
    <name type="scientific">Callosobruchus maculatus</name>
    <name type="common">Southern cowpea weevil</name>
    <name type="synonym">Pulse bruchid</name>
    <dbReference type="NCBI Taxonomy" id="64391"/>
    <lineage>
        <taxon>Eukaryota</taxon>
        <taxon>Metazoa</taxon>
        <taxon>Ecdysozoa</taxon>
        <taxon>Arthropoda</taxon>
        <taxon>Hexapoda</taxon>
        <taxon>Insecta</taxon>
        <taxon>Pterygota</taxon>
        <taxon>Neoptera</taxon>
        <taxon>Endopterygota</taxon>
        <taxon>Coleoptera</taxon>
        <taxon>Polyphaga</taxon>
        <taxon>Cucujiformia</taxon>
        <taxon>Chrysomeloidea</taxon>
        <taxon>Chrysomelidae</taxon>
        <taxon>Bruchinae</taxon>
        <taxon>Bruchini</taxon>
        <taxon>Callosobruchus</taxon>
    </lineage>
</organism>
<feature type="compositionally biased region" description="Basic and acidic residues" evidence="1">
    <location>
        <begin position="90"/>
        <end position="101"/>
    </location>
</feature>
<sequence>MARRKSRGCKTSKKAHRRRSKRRSKGCGRKGKRCKEGRKTINPFLNFLRVFRKQHCDWPVKKVAIEGAKCWCKMSPEQKRKYYKQACKQQQKEMKCREGPKGKKRYSRSCSRAGLNKCRSRSKSGRRKRKGKRSRSRGKKKGRSRSKKIRSKCGKRGRSKGRRSGRSRRKKGRSRKKSRGRSRSRKSSRRASRRRSRRSGSRRGKKGDSCKAVSGPGIFSTILEKGNSVSVVIDPDKGITFKG</sequence>
<dbReference type="InterPro" id="IPR024460">
    <property type="entry name" value="Protamine-like"/>
</dbReference>
<dbReference type="Proteomes" id="UP000410492">
    <property type="component" value="Unassembled WGS sequence"/>
</dbReference>
<protein>
    <recommendedName>
        <fullName evidence="4">HMG box domain-containing protein</fullName>
    </recommendedName>
</protein>
<gene>
    <name evidence="2" type="ORF">CALMAC_LOCUS3628</name>
</gene>
<dbReference type="GO" id="GO:0035092">
    <property type="term" value="P:sperm DNA condensation"/>
    <property type="evidence" value="ECO:0007669"/>
    <property type="project" value="InterPro"/>
</dbReference>
<dbReference type="AlphaFoldDB" id="A0A653BTG5"/>
<feature type="region of interest" description="Disordered" evidence="1">
    <location>
        <begin position="1"/>
        <end position="35"/>
    </location>
</feature>
<evidence type="ECO:0000313" key="3">
    <source>
        <dbReference type="Proteomes" id="UP000410492"/>
    </source>
</evidence>
<dbReference type="OrthoDB" id="7675944at2759"/>
<dbReference type="Gene3D" id="1.10.30.10">
    <property type="entry name" value="High mobility group box domain"/>
    <property type="match status" value="1"/>
</dbReference>
<dbReference type="SUPFAM" id="SSF47095">
    <property type="entry name" value="HMG-box"/>
    <property type="match status" value="1"/>
</dbReference>
<proteinExistence type="predicted"/>
<evidence type="ECO:0000256" key="1">
    <source>
        <dbReference type="SAM" id="MobiDB-lite"/>
    </source>
</evidence>
<keyword evidence="3" id="KW-1185">Reference proteome</keyword>
<evidence type="ECO:0000313" key="2">
    <source>
        <dbReference type="EMBL" id="VEN38894.1"/>
    </source>
</evidence>
<dbReference type="EMBL" id="CAACVG010005035">
    <property type="protein sequence ID" value="VEN38894.1"/>
    <property type="molecule type" value="Genomic_DNA"/>
</dbReference>
<feature type="compositionally biased region" description="Basic residues" evidence="1">
    <location>
        <begin position="118"/>
        <end position="205"/>
    </location>
</feature>
<dbReference type="Pfam" id="PF06382">
    <property type="entry name" value="Protamine_like"/>
    <property type="match status" value="1"/>
</dbReference>
<reference evidence="2 3" key="1">
    <citation type="submission" date="2019-01" db="EMBL/GenBank/DDBJ databases">
        <authorList>
            <person name="Sayadi A."/>
        </authorList>
    </citation>
    <scope>NUCLEOTIDE SEQUENCE [LARGE SCALE GENOMIC DNA]</scope>
</reference>